<dbReference type="InterPro" id="IPR007138">
    <property type="entry name" value="ABM_dom"/>
</dbReference>
<dbReference type="Gene3D" id="3.30.70.100">
    <property type="match status" value="1"/>
</dbReference>
<sequence length="109" mass="11989">MVTNNSESEITLVNLFTVKPEKQQSTANQVAEIYKTVVSKQPGFICARIHKSLDGTKVAAVARWESQEALEAMQQTSDFQNAIPSLEHEIVSAEPHIYEVICILGETGA</sequence>
<dbReference type="Pfam" id="PF03992">
    <property type="entry name" value="ABM"/>
    <property type="match status" value="1"/>
</dbReference>
<dbReference type="GO" id="GO:0004497">
    <property type="term" value="F:monooxygenase activity"/>
    <property type="evidence" value="ECO:0007669"/>
    <property type="project" value="UniProtKB-KW"/>
</dbReference>
<proteinExistence type="predicted"/>
<dbReference type="EMBL" id="QMEB01000048">
    <property type="protein sequence ID" value="NMG19522.1"/>
    <property type="molecule type" value="Genomic_DNA"/>
</dbReference>
<keyword evidence="2" id="KW-0503">Monooxygenase</keyword>
<keyword evidence="3" id="KW-1185">Reference proteome</keyword>
<protein>
    <submittedName>
        <fullName evidence="2">Antibiotic biosynthesis monooxygenase</fullName>
    </submittedName>
</protein>
<keyword evidence="2" id="KW-0560">Oxidoreductase</keyword>
<evidence type="ECO:0000313" key="3">
    <source>
        <dbReference type="Proteomes" id="UP000718564"/>
    </source>
</evidence>
<reference evidence="2 3" key="1">
    <citation type="submission" date="2018-06" db="EMBL/GenBank/DDBJ databases">
        <title>Comparative genomics of Brasilonema spp. strains.</title>
        <authorList>
            <person name="Alvarenga D.O."/>
            <person name="Fiore M.F."/>
            <person name="Varani A.M."/>
        </authorList>
    </citation>
    <scope>NUCLEOTIDE SEQUENCE [LARGE SCALE GENOMIC DNA]</scope>
    <source>
        <strain evidence="2 3">SPC951</strain>
    </source>
</reference>
<comment type="caution">
    <text evidence="2">The sequence shown here is derived from an EMBL/GenBank/DDBJ whole genome shotgun (WGS) entry which is preliminary data.</text>
</comment>
<feature type="domain" description="ABM" evidence="1">
    <location>
        <begin position="10"/>
        <end position="100"/>
    </location>
</feature>
<dbReference type="Proteomes" id="UP000718564">
    <property type="component" value="Unassembled WGS sequence"/>
</dbReference>
<evidence type="ECO:0000259" key="1">
    <source>
        <dbReference type="PROSITE" id="PS51725"/>
    </source>
</evidence>
<dbReference type="SUPFAM" id="SSF54909">
    <property type="entry name" value="Dimeric alpha+beta barrel"/>
    <property type="match status" value="1"/>
</dbReference>
<accession>A0ABX1P6S3</accession>
<gene>
    <name evidence="2" type="ORF">DP116_08630</name>
</gene>
<organism evidence="2 3">
    <name type="scientific">Brasilonema bromeliae SPC951</name>
    <dbReference type="NCBI Taxonomy" id="385972"/>
    <lineage>
        <taxon>Bacteria</taxon>
        <taxon>Bacillati</taxon>
        <taxon>Cyanobacteriota</taxon>
        <taxon>Cyanophyceae</taxon>
        <taxon>Nostocales</taxon>
        <taxon>Scytonemataceae</taxon>
        <taxon>Brasilonema</taxon>
        <taxon>Bromeliae group (in: Brasilonema)</taxon>
    </lineage>
</organism>
<evidence type="ECO:0000313" key="2">
    <source>
        <dbReference type="EMBL" id="NMG19522.1"/>
    </source>
</evidence>
<name>A0ABX1P6S3_9CYAN</name>
<dbReference type="PROSITE" id="PS51725">
    <property type="entry name" value="ABM"/>
    <property type="match status" value="1"/>
</dbReference>
<dbReference type="InterPro" id="IPR011008">
    <property type="entry name" value="Dimeric_a/b-barrel"/>
</dbReference>